<dbReference type="AlphaFoldDB" id="A0A2W1BEW2"/>
<organism evidence="2 3">
    <name type="scientific">Helicoverpa armigera</name>
    <name type="common">Cotton bollworm</name>
    <name type="synonym">Heliothis armigera</name>
    <dbReference type="NCBI Taxonomy" id="29058"/>
    <lineage>
        <taxon>Eukaryota</taxon>
        <taxon>Metazoa</taxon>
        <taxon>Ecdysozoa</taxon>
        <taxon>Arthropoda</taxon>
        <taxon>Hexapoda</taxon>
        <taxon>Insecta</taxon>
        <taxon>Pterygota</taxon>
        <taxon>Neoptera</taxon>
        <taxon>Endopterygota</taxon>
        <taxon>Lepidoptera</taxon>
        <taxon>Glossata</taxon>
        <taxon>Ditrysia</taxon>
        <taxon>Noctuoidea</taxon>
        <taxon>Noctuidae</taxon>
        <taxon>Heliothinae</taxon>
        <taxon>Helicoverpa</taxon>
    </lineage>
</organism>
<dbReference type="OrthoDB" id="6878635at2759"/>
<gene>
    <name evidence="2" type="primary">HaOG211671</name>
    <name evidence="2" type="ORF">B5X24_HaOG211671</name>
</gene>
<reference evidence="2 3" key="1">
    <citation type="journal article" date="2017" name="BMC Biol.">
        <title>Genomic innovations, transcriptional plasticity and gene loss underlying the evolution and divergence of two highly polyphagous and invasive Helicoverpa pest species.</title>
        <authorList>
            <person name="Pearce S.L."/>
            <person name="Clarke D.F."/>
            <person name="East P.D."/>
            <person name="Elfekih S."/>
            <person name="Gordon K.H."/>
            <person name="Jermiin L.S."/>
            <person name="McGaughran A."/>
            <person name="Oakeshott J.G."/>
            <person name="Papanikolaou A."/>
            <person name="Perera O.P."/>
            <person name="Rane R.V."/>
            <person name="Richards S."/>
            <person name="Tay W.T."/>
            <person name="Walsh T.K."/>
            <person name="Anderson A."/>
            <person name="Anderson C.J."/>
            <person name="Asgari S."/>
            <person name="Board P.G."/>
            <person name="Bretschneider A."/>
            <person name="Campbell P.M."/>
            <person name="Chertemps T."/>
            <person name="Christeller J.T."/>
            <person name="Coppin C.W."/>
            <person name="Downes S.J."/>
            <person name="Duan G."/>
            <person name="Farnsworth C.A."/>
            <person name="Good R.T."/>
            <person name="Han L.B."/>
            <person name="Han Y.C."/>
            <person name="Hatje K."/>
            <person name="Horne I."/>
            <person name="Huang Y.P."/>
            <person name="Hughes D.S."/>
            <person name="Jacquin-Joly E."/>
            <person name="James W."/>
            <person name="Jhangiani S."/>
            <person name="Kollmar M."/>
            <person name="Kuwar S.S."/>
            <person name="Li S."/>
            <person name="Liu N.Y."/>
            <person name="Maibeche M.T."/>
            <person name="Miller J.R."/>
            <person name="Montagne N."/>
            <person name="Perry T."/>
            <person name="Qu J."/>
            <person name="Song S.V."/>
            <person name="Sutton G.G."/>
            <person name="Vogel H."/>
            <person name="Walenz B.P."/>
            <person name="Xu W."/>
            <person name="Zhang H.J."/>
            <person name="Zou Z."/>
            <person name="Batterham P."/>
            <person name="Edwards O.R."/>
            <person name="Feyereisen R."/>
            <person name="Gibbs R.A."/>
            <person name="Heckel D.G."/>
            <person name="McGrath A."/>
            <person name="Robin C."/>
            <person name="Scherer S.E."/>
            <person name="Worley K.C."/>
            <person name="Wu Y.D."/>
        </authorList>
    </citation>
    <scope>NUCLEOTIDE SEQUENCE [LARGE SCALE GENOMIC DNA]</scope>
    <source>
        <strain evidence="2">Harm_GR_Male_#8</strain>
        <tissue evidence="2">Whole organism</tissue>
    </source>
</reference>
<evidence type="ECO:0000313" key="2">
    <source>
        <dbReference type="EMBL" id="PZC72244.1"/>
    </source>
</evidence>
<proteinExistence type="predicted"/>
<dbReference type="Proteomes" id="UP000249218">
    <property type="component" value="Unassembled WGS sequence"/>
</dbReference>
<name>A0A2W1BEW2_HELAM</name>
<feature type="signal peptide" evidence="1">
    <location>
        <begin position="1"/>
        <end position="20"/>
    </location>
</feature>
<keyword evidence="3" id="KW-1185">Reference proteome</keyword>
<sequence length="100" mass="11099">MFFKYAIFFCVLLIIVDTNARVKREVSPPVTTSPVAINVEALKKNMEAFKKCIDESLATAVGGVNEQHLQPLFNVIGDNLNRFSRAFEVLTAPKPNDTNA</sequence>
<keyword evidence="1" id="KW-0732">Signal</keyword>
<accession>A0A2W1BEW2</accession>
<evidence type="ECO:0000256" key="1">
    <source>
        <dbReference type="SAM" id="SignalP"/>
    </source>
</evidence>
<dbReference type="EMBL" id="KZ150206">
    <property type="protein sequence ID" value="PZC72244.1"/>
    <property type="molecule type" value="Genomic_DNA"/>
</dbReference>
<feature type="chain" id="PRO_5015913488" evidence="1">
    <location>
        <begin position="21"/>
        <end position="100"/>
    </location>
</feature>
<evidence type="ECO:0000313" key="3">
    <source>
        <dbReference type="Proteomes" id="UP000249218"/>
    </source>
</evidence>
<protein>
    <submittedName>
        <fullName evidence="2">Uncharacterized protein</fullName>
    </submittedName>
</protein>